<accession>A0AAW2UDS6</accession>
<evidence type="ECO:0000313" key="1">
    <source>
        <dbReference type="EMBL" id="KAL0415434.1"/>
    </source>
</evidence>
<proteinExistence type="predicted"/>
<dbReference type="EMBL" id="JACGWN010000012">
    <property type="protein sequence ID" value="KAL0415434.1"/>
    <property type="molecule type" value="Genomic_DNA"/>
</dbReference>
<reference evidence="1" key="1">
    <citation type="submission" date="2020-06" db="EMBL/GenBank/DDBJ databases">
        <authorList>
            <person name="Li T."/>
            <person name="Hu X."/>
            <person name="Zhang T."/>
            <person name="Song X."/>
            <person name="Zhang H."/>
            <person name="Dai N."/>
            <person name="Sheng W."/>
            <person name="Hou X."/>
            <person name="Wei L."/>
        </authorList>
    </citation>
    <scope>NUCLEOTIDE SEQUENCE</scope>
    <source>
        <strain evidence="1">KEN1</strain>
        <tissue evidence="1">Leaf</tissue>
    </source>
</reference>
<dbReference type="PANTHER" id="PTHR46481:SF11">
    <property type="entry name" value="ZINC FINGER BED DOMAIN-CONTAINING PROTEIN RICESLEEPER 2-LIKE"/>
    <property type="match status" value="1"/>
</dbReference>
<reference evidence="1" key="2">
    <citation type="journal article" date="2024" name="Plant">
        <title>Genomic evolution and insights into agronomic trait innovations of Sesamum species.</title>
        <authorList>
            <person name="Miao H."/>
            <person name="Wang L."/>
            <person name="Qu L."/>
            <person name="Liu H."/>
            <person name="Sun Y."/>
            <person name="Le M."/>
            <person name="Wang Q."/>
            <person name="Wei S."/>
            <person name="Zheng Y."/>
            <person name="Lin W."/>
            <person name="Duan Y."/>
            <person name="Cao H."/>
            <person name="Xiong S."/>
            <person name="Wang X."/>
            <person name="Wei L."/>
            <person name="Li C."/>
            <person name="Ma Q."/>
            <person name="Ju M."/>
            <person name="Zhao R."/>
            <person name="Li G."/>
            <person name="Mu C."/>
            <person name="Tian Q."/>
            <person name="Mei H."/>
            <person name="Zhang T."/>
            <person name="Gao T."/>
            <person name="Zhang H."/>
        </authorList>
    </citation>
    <scope>NUCLEOTIDE SEQUENCE</scope>
    <source>
        <strain evidence="1">KEN1</strain>
    </source>
</reference>
<gene>
    <name evidence="1" type="ORF">Slati_3375300</name>
</gene>
<dbReference type="SUPFAM" id="SSF53098">
    <property type="entry name" value="Ribonuclease H-like"/>
    <property type="match status" value="1"/>
</dbReference>
<protein>
    <submittedName>
        <fullName evidence="1">AC transposase</fullName>
    </submittedName>
</protein>
<comment type="caution">
    <text evidence="1">The sequence shown here is derived from an EMBL/GenBank/DDBJ whole genome shotgun (WGS) entry which is preliminary data.</text>
</comment>
<dbReference type="PANTHER" id="PTHR46481">
    <property type="entry name" value="ZINC FINGER BED DOMAIN-CONTAINING PROTEIN 4"/>
    <property type="match status" value="1"/>
</dbReference>
<name>A0AAW2UDS6_9LAMI</name>
<dbReference type="AlphaFoldDB" id="A0AAW2UDS6"/>
<dbReference type="InterPro" id="IPR012337">
    <property type="entry name" value="RNaseH-like_sf"/>
</dbReference>
<organism evidence="1">
    <name type="scientific">Sesamum latifolium</name>
    <dbReference type="NCBI Taxonomy" id="2727402"/>
    <lineage>
        <taxon>Eukaryota</taxon>
        <taxon>Viridiplantae</taxon>
        <taxon>Streptophyta</taxon>
        <taxon>Embryophyta</taxon>
        <taxon>Tracheophyta</taxon>
        <taxon>Spermatophyta</taxon>
        <taxon>Magnoliopsida</taxon>
        <taxon>eudicotyledons</taxon>
        <taxon>Gunneridae</taxon>
        <taxon>Pentapetalae</taxon>
        <taxon>asterids</taxon>
        <taxon>lamiids</taxon>
        <taxon>Lamiales</taxon>
        <taxon>Pedaliaceae</taxon>
        <taxon>Sesamum</taxon>
    </lineage>
</organism>
<dbReference type="InterPro" id="IPR052035">
    <property type="entry name" value="ZnF_BED_domain_contain"/>
</dbReference>
<sequence>MESEAVSKKRHREIDIRQSFLKANQKVSGSQELGTHIFTQEDSRNELALMVILHEYPLNIVNHIGFRRFVNSLQPCFNMISRNTLKDNILRIYKVERTKYYNLLEKLKCRIAVTTDIWNSSNNNKGFMAVTAHFIDDNWVLQNCILRFAFVPAPHTTEVLADMLVETLMDWNIDRRLSTITVDNCTTNDAMINHLLDKLPTNAMPLDGKLLHMHCCAHILNLIVKDGLDIIDSSIERIRDSVVYWIASPSE</sequence>